<evidence type="ECO:0000256" key="10">
    <source>
        <dbReference type="HAMAP-Rule" id="MF_01615"/>
    </source>
</evidence>
<keyword evidence="5 10" id="KW-0456">Lyase</keyword>
<dbReference type="GO" id="GO:1903600">
    <property type="term" value="C:glutaminase complex"/>
    <property type="evidence" value="ECO:0007669"/>
    <property type="project" value="TreeGrafter"/>
</dbReference>
<evidence type="ECO:0000256" key="12">
    <source>
        <dbReference type="PIRSR" id="PIRSR005639-2"/>
    </source>
</evidence>
<dbReference type="InterPro" id="IPR002161">
    <property type="entry name" value="PdxT/SNO"/>
</dbReference>
<dbReference type="EC" id="3.5.1.2" evidence="10"/>
<feature type="binding site" evidence="10 12">
    <location>
        <position position="103"/>
    </location>
    <ligand>
        <name>L-glutamine</name>
        <dbReference type="ChEBI" id="CHEBI:58359"/>
    </ligand>
</feature>
<dbReference type="GO" id="GO:0006543">
    <property type="term" value="P:L-glutamine catabolic process"/>
    <property type="evidence" value="ECO:0007669"/>
    <property type="project" value="UniProtKB-UniRule"/>
</dbReference>
<dbReference type="PANTHER" id="PTHR31559:SF0">
    <property type="entry name" value="PYRIDOXAL 5'-PHOSPHATE SYNTHASE SUBUNIT SNO1-RELATED"/>
    <property type="match status" value="1"/>
</dbReference>
<evidence type="ECO:0000256" key="11">
    <source>
        <dbReference type="PIRSR" id="PIRSR005639-1"/>
    </source>
</evidence>
<dbReference type="PROSITE" id="PS51130">
    <property type="entry name" value="PDXT_SNO_2"/>
    <property type="match status" value="1"/>
</dbReference>
<dbReference type="EMBL" id="FORX01000026">
    <property type="protein sequence ID" value="SFK45980.1"/>
    <property type="molecule type" value="Genomic_DNA"/>
</dbReference>
<evidence type="ECO:0000256" key="4">
    <source>
        <dbReference type="ARBA" id="ARBA00022962"/>
    </source>
</evidence>
<dbReference type="PIRSF" id="PIRSF005639">
    <property type="entry name" value="Glut_amidoT_SNO"/>
    <property type="match status" value="1"/>
</dbReference>
<sequence>MRIGILALQGAFAEHVEMLGALGTRAELVRSCAQLEGLDGLILPGGESTSMRRLAGQSGLDVALRDFGASRPVWGVCAGLILLAARVEGEAPFLGLMDMGVARNAYGRQQESFVSGLSVDGLTDSRPYPGVFIRAPRVLETGPCVKVLARRGDAPVALRQGHLMATAFHPELTGDGRVHACFLDLCADRMRRGLAG</sequence>
<comment type="catalytic activity">
    <reaction evidence="7 10">
        <text>L-glutamine + H2O = L-glutamate + NH4(+)</text>
        <dbReference type="Rhea" id="RHEA:15889"/>
        <dbReference type="ChEBI" id="CHEBI:15377"/>
        <dbReference type="ChEBI" id="CHEBI:28938"/>
        <dbReference type="ChEBI" id="CHEBI:29985"/>
        <dbReference type="ChEBI" id="CHEBI:58359"/>
        <dbReference type="EC" id="3.5.1.2"/>
    </reaction>
</comment>
<evidence type="ECO:0000313" key="13">
    <source>
        <dbReference type="EMBL" id="SFK45980.1"/>
    </source>
</evidence>
<dbReference type="OrthoDB" id="9810320at2"/>
<dbReference type="SUPFAM" id="SSF52317">
    <property type="entry name" value="Class I glutamine amidotransferase-like"/>
    <property type="match status" value="1"/>
</dbReference>
<dbReference type="FunFam" id="3.40.50.880:FF:000010">
    <property type="entry name" value="uncharacterized protein LOC100176842 isoform X2"/>
    <property type="match status" value="1"/>
</dbReference>
<gene>
    <name evidence="10" type="primary">pdxT</name>
    <name evidence="13" type="ORF">SAMN04488082_12610</name>
</gene>
<evidence type="ECO:0000313" key="14">
    <source>
        <dbReference type="Proteomes" id="UP000198635"/>
    </source>
</evidence>
<keyword evidence="14" id="KW-1185">Reference proteome</keyword>
<evidence type="ECO:0000256" key="7">
    <source>
        <dbReference type="ARBA" id="ARBA00049534"/>
    </source>
</evidence>
<dbReference type="GO" id="GO:0036381">
    <property type="term" value="F:pyridoxal 5'-phosphate synthase (glutamine hydrolysing) activity"/>
    <property type="evidence" value="ECO:0007669"/>
    <property type="project" value="UniProtKB-UniRule"/>
</dbReference>
<dbReference type="UniPathway" id="UPA00245"/>
<dbReference type="GO" id="GO:0005829">
    <property type="term" value="C:cytosol"/>
    <property type="evidence" value="ECO:0007669"/>
    <property type="project" value="TreeGrafter"/>
</dbReference>
<protein>
    <recommendedName>
        <fullName evidence="10">Pyridoxal 5'-phosphate synthase subunit PdxT</fullName>
        <ecNumber evidence="10">4.3.3.6</ecNumber>
    </recommendedName>
    <alternativeName>
        <fullName evidence="10">Pdx2</fullName>
    </alternativeName>
    <alternativeName>
        <fullName evidence="10">Pyridoxal 5'-phosphate synthase glutaminase subunit</fullName>
        <ecNumber evidence="10">3.5.1.2</ecNumber>
    </alternativeName>
</protein>
<feature type="binding site" evidence="10 12">
    <location>
        <begin position="46"/>
        <end position="48"/>
    </location>
    <ligand>
        <name>L-glutamine</name>
        <dbReference type="ChEBI" id="CHEBI:58359"/>
    </ligand>
</feature>
<keyword evidence="3 10" id="KW-0663">Pyridoxal phosphate</keyword>
<comment type="catalytic activity">
    <reaction evidence="6 10">
        <text>aldehydo-D-ribose 5-phosphate + D-glyceraldehyde 3-phosphate + L-glutamine = pyridoxal 5'-phosphate + L-glutamate + phosphate + 3 H2O + H(+)</text>
        <dbReference type="Rhea" id="RHEA:31507"/>
        <dbReference type="ChEBI" id="CHEBI:15377"/>
        <dbReference type="ChEBI" id="CHEBI:15378"/>
        <dbReference type="ChEBI" id="CHEBI:29985"/>
        <dbReference type="ChEBI" id="CHEBI:43474"/>
        <dbReference type="ChEBI" id="CHEBI:58273"/>
        <dbReference type="ChEBI" id="CHEBI:58359"/>
        <dbReference type="ChEBI" id="CHEBI:59776"/>
        <dbReference type="ChEBI" id="CHEBI:597326"/>
        <dbReference type="EC" id="4.3.3.6"/>
    </reaction>
</comment>
<feature type="active site" description="Nucleophile" evidence="10 11">
    <location>
        <position position="77"/>
    </location>
</feature>
<keyword evidence="2 10" id="KW-0378">Hydrolase</keyword>
<dbReference type="EC" id="4.3.3.6" evidence="10"/>
<dbReference type="Pfam" id="PF01174">
    <property type="entry name" value="SNO"/>
    <property type="match status" value="1"/>
</dbReference>
<dbReference type="InterPro" id="IPR021196">
    <property type="entry name" value="PdxT/SNO_CS"/>
</dbReference>
<comment type="similarity">
    <text evidence="1 10">Belongs to the glutaminase PdxT/SNO family.</text>
</comment>
<feature type="binding site" evidence="10 12">
    <location>
        <begin position="133"/>
        <end position="134"/>
    </location>
    <ligand>
        <name>L-glutamine</name>
        <dbReference type="ChEBI" id="CHEBI:58359"/>
    </ligand>
</feature>
<reference evidence="14" key="1">
    <citation type="submission" date="2016-10" db="EMBL/GenBank/DDBJ databases">
        <authorList>
            <person name="Varghese N."/>
            <person name="Submissions S."/>
        </authorList>
    </citation>
    <scope>NUCLEOTIDE SEQUENCE [LARGE SCALE GENOMIC DNA]</scope>
    <source>
        <strain evidence="14">DSM 5918</strain>
    </source>
</reference>
<dbReference type="AlphaFoldDB" id="A0A1I3ZQ10"/>
<evidence type="ECO:0000256" key="3">
    <source>
        <dbReference type="ARBA" id="ARBA00022898"/>
    </source>
</evidence>
<evidence type="ECO:0000256" key="5">
    <source>
        <dbReference type="ARBA" id="ARBA00023239"/>
    </source>
</evidence>
<feature type="active site" description="Charge relay system" evidence="10 11">
    <location>
        <position position="171"/>
    </location>
</feature>
<dbReference type="Proteomes" id="UP000198635">
    <property type="component" value="Unassembled WGS sequence"/>
</dbReference>
<dbReference type="PROSITE" id="PS01236">
    <property type="entry name" value="PDXT_SNO_1"/>
    <property type="match status" value="1"/>
</dbReference>
<accession>A0A1I3ZQ10</accession>
<evidence type="ECO:0000256" key="6">
    <source>
        <dbReference type="ARBA" id="ARBA00047992"/>
    </source>
</evidence>
<dbReference type="GO" id="GO:0042823">
    <property type="term" value="P:pyridoxal phosphate biosynthetic process"/>
    <property type="evidence" value="ECO:0007669"/>
    <property type="project" value="UniProtKB-UniRule"/>
</dbReference>
<dbReference type="InterPro" id="IPR029062">
    <property type="entry name" value="Class_I_gatase-like"/>
</dbReference>
<evidence type="ECO:0000256" key="2">
    <source>
        <dbReference type="ARBA" id="ARBA00022801"/>
    </source>
</evidence>
<dbReference type="NCBIfam" id="TIGR03800">
    <property type="entry name" value="PLP_synth_Pdx2"/>
    <property type="match status" value="1"/>
</dbReference>
<dbReference type="PANTHER" id="PTHR31559">
    <property type="entry name" value="PYRIDOXAL 5'-PHOSPHATE SYNTHASE SUBUNIT SNO"/>
    <property type="match status" value="1"/>
</dbReference>
<organism evidence="13 14">
    <name type="scientific">Desulfomicrobium apsheronum</name>
    <dbReference type="NCBI Taxonomy" id="52560"/>
    <lineage>
        <taxon>Bacteria</taxon>
        <taxon>Pseudomonadati</taxon>
        <taxon>Thermodesulfobacteriota</taxon>
        <taxon>Desulfovibrionia</taxon>
        <taxon>Desulfovibrionales</taxon>
        <taxon>Desulfomicrobiaceae</taxon>
        <taxon>Desulfomicrobium</taxon>
    </lineage>
</organism>
<keyword evidence="4 10" id="KW-0315">Glutamine amidotransferase</keyword>
<dbReference type="HAMAP" id="MF_01615">
    <property type="entry name" value="PdxT"/>
    <property type="match status" value="1"/>
</dbReference>
<name>A0A1I3ZQ10_9BACT</name>
<dbReference type="RefSeq" id="WP_092379120.1">
    <property type="nucleotide sequence ID" value="NZ_FORX01000026.1"/>
</dbReference>
<dbReference type="GO" id="GO:0008614">
    <property type="term" value="P:pyridoxine metabolic process"/>
    <property type="evidence" value="ECO:0007669"/>
    <property type="project" value="TreeGrafter"/>
</dbReference>
<comment type="subunit">
    <text evidence="9 10">In the presence of PdxS, forms a dodecamer of heterodimers. Only shows activity in the heterodimer.</text>
</comment>
<comment type="function">
    <text evidence="8 10">Catalyzes the hydrolysis of glutamine to glutamate and ammonia as part of the biosynthesis of pyridoxal 5'-phosphate. The resulting ammonia molecule is channeled to the active site of PdxS.</text>
</comment>
<comment type="pathway">
    <text evidence="10">Cofactor biosynthesis; pyridoxal 5'-phosphate biosynthesis.</text>
</comment>
<feature type="active site" description="Charge relay system" evidence="10 11">
    <location>
        <position position="169"/>
    </location>
</feature>
<proteinExistence type="inferred from homology"/>
<evidence type="ECO:0000256" key="8">
    <source>
        <dbReference type="ARBA" id="ARBA00054599"/>
    </source>
</evidence>
<dbReference type="Gene3D" id="3.40.50.880">
    <property type="match status" value="1"/>
</dbReference>
<dbReference type="GO" id="GO:0004359">
    <property type="term" value="F:glutaminase activity"/>
    <property type="evidence" value="ECO:0007669"/>
    <property type="project" value="UniProtKB-UniRule"/>
</dbReference>
<dbReference type="CDD" id="cd01749">
    <property type="entry name" value="GATase1_PB"/>
    <property type="match status" value="1"/>
</dbReference>
<evidence type="ECO:0000256" key="9">
    <source>
        <dbReference type="ARBA" id="ARBA00064749"/>
    </source>
</evidence>
<dbReference type="STRING" id="52560.SAMN04488082_12610"/>
<evidence type="ECO:0000256" key="1">
    <source>
        <dbReference type="ARBA" id="ARBA00008345"/>
    </source>
</evidence>
<dbReference type="PROSITE" id="PS51273">
    <property type="entry name" value="GATASE_TYPE_1"/>
    <property type="match status" value="1"/>
</dbReference>